<dbReference type="EMBL" id="JAGTUF010000008">
    <property type="protein sequence ID" value="MBR9972141.1"/>
    <property type="molecule type" value="Genomic_DNA"/>
</dbReference>
<protein>
    <recommendedName>
        <fullName evidence="3">Transcriptional regulator</fullName>
    </recommendedName>
</protein>
<gene>
    <name evidence="1" type="ORF">KEC16_10500</name>
</gene>
<dbReference type="RefSeq" id="WP_211548600.1">
    <property type="nucleotide sequence ID" value="NZ_JAGTUF010000008.1"/>
</dbReference>
<dbReference type="Proteomes" id="UP000680714">
    <property type="component" value="Unassembled WGS sequence"/>
</dbReference>
<reference evidence="1 2" key="1">
    <citation type="submission" date="2021-04" db="EMBL/GenBank/DDBJ databases">
        <title>Magnetospirillum sulfuroxidans sp. nov., a facultative chemolithoautotrophic sulfur-oxidizing alphaproteobacterium isolated from freshwater sediment and proposals for Paramagetospirillum gen. nov., and Magnetospirillaceae fam. nov.</title>
        <authorList>
            <person name="Koziaeva V."/>
            <person name="Geelhoed J.S."/>
            <person name="Sorokin D.Y."/>
            <person name="Grouzdev D.S."/>
        </authorList>
    </citation>
    <scope>NUCLEOTIDE SEQUENCE [LARGE SCALE GENOMIC DNA]</scope>
    <source>
        <strain evidence="1 2">J10</strain>
    </source>
</reference>
<proteinExistence type="predicted"/>
<organism evidence="1 2">
    <name type="scientific">Magnetospirillum sulfuroxidans</name>
    <dbReference type="NCBI Taxonomy" id="611300"/>
    <lineage>
        <taxon>Bacteria</taxon>
        <taxon>Pseudomonadati</taxon>
        <taxon>Pseudomonadota</taxon>
        <taxon>Alphaproteobacteria</taxon>
        <taxon>Rhodospirillales</taxon>
        <taxon>Rhodospirillaceae</taxon>
        <taxon>Magnetospirillum</taxon>
    </lineage>
</organism>
<comment type="caution">
    <text evidence="1">The sequence shown here is derived from an EMBL/GenBank/DDBJ whole genome shotgun (WGS) entry which is preliminary data.</text>
</comment>
<keyword evidence="2" id="KW-1185">Reference proteome</keyword>
<dbReference type="SUPFAM" id="SSF46785">
    <property type="entry name" value="Winged helix' DNA-binding domain"/>
    <property type="match status" value="1"/>
</dbReference>
<dbReference type="InterPro" id="IPR036390">
    <property type="entry name" value="WH_DNA-bd_sf"/>
</dbReference>
<accession>A0ABS5ICI9</accession>
<evidence type="ECO:0000313" key="1">
    <source>
        <dbReference type="EMBL" id="MBR9972141.1"/>
    </source>
</evidence>
<sequence length="210" mass="22900">MSHSRVTAFTFTGSSRPMGPGDFIWLAALGSASRGATTAAAICACIDTIAAGQWSPSAQLVCDCLDEMARARHLSFCHDGNYNLFTITPQGSGILAMMLALPIERPTTPLGQVGTRLKLAFLDLAAADERRLHLTDLIAAHQEELDRRPDSCADCHAPGCFGRMWSTHHTETLRRDLELLQRMREMNDTRDSTRGDGCSAHGLRLNCISN</sequence>
<evidence type="ECO:0008006" key="3">
    <source>
        <dbReference type="Google" id="ProtNLM"/>
    </source>
</evidence>
<name>A0ABS5ICI9_9PROT</name>
<evidence type="ECO:0000313" key="2">
    <source>
        <dbReference type="Proteomes" id="UP000680714"/>
    </source>
</evidence>